<dbReference type="Pfam" id="PF02701">
    <property type="entry name" value="Zn_ribbon_Dof"/>
    <property type="match status" value="1"/>
</dbReference>
<evidence type="ECO:0000256" key="9">
    <source>
        <dbReference type="RuleBase" id="RU369094"/>
    </source>
</evidence>
<reference evidence="13 14" key="1">
    <citation type="journal article" date="2018" name="Mol. Plant">
        <title>The genome of Artemisia annua provides insight into the evolution of Asteraceae family and artemisinin biosynthesis.</title>
        <authorList>
            <person name="Shen Q."/>
            <person name="Zhang L."/>
            <person name="Liao Z."/>
            <person name="Wang S."/>
            <person name="Yan T."/>
            <person name="Shi P."/>
            <person name="Liu M."/>
            <person name="Fu X."/>
            <person name="Pan Q."/>
            <person name="Wang Y."/>
            <person name="Lv Z."/>
            <person name="Lu X."/>
            <person name="Zhang F."/>
            <person name="Jiang W."/>
            <person name="Ma Y."/>
            <person name="Chen M."/>
            <person name="Hao X."/>
            <person name="Li L."/>
            <person name="Tang Y."/>
            <person name="Lv G."/>
            <person name="Zhou Y."/>
            <person name="Sun X."/>
            <person name="Brodelius P.E."/>
            <person name="Rose J.K.C."/>
            <person name="Tang K."/>
        </authorList>
    </citation>
    <scope>NUCLEOTIDE SEQUENCE [LARGE SCALE GENOMIC DNA]</scope>
    <source>
        <strain evidence="14">cv. Huhao1</strain>
        <tissue evidence="13">Leaf</tissue>
    </source>
</reference>
<dbReference type="EMBL" id="PKPP01004415">
    <property type="protein sequence ID" value="PWA64471.1"/>
    <property type="molecule type" value="Genomic_DNA"/>
</dbReference>
<dbReference type="PANTHER" id="PTHR31992">
    <property type="entry name" value="DOF ZINC FINGER PROTEIN DOF1.4-RELATED"/>
    <property type="match status" value="1"/>
</dbReference>
<dbReference type="GO" id="GO:0008270">
    <property type="term" value="F:zinc ion binding"/>
    <property type="evidence" value="ECO:0007669"/>
    <property type="project" value="UniProtKB-KW"/>
</dbReference>
<gene>
    <name evidence="13" type="ORF">CTI12_AA342540</name>
</gene>
<accession>A0A2U1MT81</accession>
<dbReference type="AlphaFoldDB" id="A0A2U1MT81"/>
<evidence type="ECO:0000256" key="4">
    <source>
        <dbReference type="ARBA" id="ARBA00023015"/>
    </source>
</evidence>
<comment type="subcellular location">
    <subcellularLocation>
        <location evidence="8 9">Nucleus</location>
    </subcellularLocation>
</comment>
<feature type="region of interest" description="Disordered" evidence="10">
    <location>
        <begin position="135"/>
        <end position="161"/>
    </location>
</feature>
<dbReference type="STRING" id="35608.A0A2U1MT81"/>
<dbReference type="InterPro" id="IPR045174">
    <property type="entry name" value="Dof"/>
</dbReference>
<keyword evidence="4 9" id="KW-0805">Transcription regulation</keyword>
<name>A0A2U1MT81_ARTAN</name>
<evidence type="ECO:0000256" key="7">
    <source>
        <dbReference type="ARBA" id="ARBA00023242"/>
    </source>
</evidence>
<keyword evidence="1 9" id="KW-0479">Metal-binding</keyword>
<feature type="compositionally biased region" description="Polar residues" evidence="10">
    <location>
        <begin position="351"/>
        <end position="362"/>
    </location>
</feature>
<evidence type="ECO:0000256" key="3">
    <source>
        <dbReference type="ARBA" id="ARBA00022833"/>
    </source>
</evidence>
<evidence type="ECO:0000256" key="8">
    <source>
        <dbReference type="PROSITE-ProRule" id="PRU00071"/>
    </source>
</evidence>
<dbReference type="OrthoDB" id="1927254at2759"/>
<feature type="transmembrane region" description="Helical" evidence="11">
    <location>
        <begin position="55"/>
        <end position="75"/>
    </location>
</feature>
<protein>
    <recommendedName>
        <fullName evidence="9">Dof zinc finger protein</fullName>
    </recommendedName>
</protein>
<feature type="region of interest" description="Disordered" evidence="10">
    <location>
        <begin position="351"/>
        <end position="384"/>
    </location>
</feature>
<dbReference type="GO" id="GO:0005634">
    <property type="term" value="C:nucleus"/>
    <property type="evidence" value="ECO:0007669"/>
    <property type="project" value="UniProtKB-SubCell"/>
</dbReference>
<evidence type="ECO:0000256" key="11">
    <source>
        <dbReference type="SAM" id="Phobius"/>
    </source>
</evidence>
<sequence>MAKIMNGGLRFGSLKAYNLALLPKWWWRVCVDRDSLWASVISDIHRNLGGKWVTISLYFFGTIVGLVLAALFIYVPEIIRVANAQLCKLKDRCSISDGVMEWKWAWRRQIRSGRQQEVIRVHEIVAKPMEEILVPNTTNSNNNNTNFNNLRPSSSSSSFERRARSQKAAAVNCPRCDSTNTKFCYYNNYSLSQPRYFCKTCRRYWTAALSQNPRIHHDHYGQDLNLGFPSTHNFKNVSDYIQAQNFDATRNTSSPASASTTSNTSTQLSALELLTGITTRGTINSFMGVPISNPNSVYSPSMIPMPEFKIPSLGFSLDAMASSGGGVGGDSYENGNGGRVLFPFEELKTNTSTSLDDPNVVQNRDDQNGDTNGFWNGMMGGGSW</sequence>
<evidence type="ECO:0000259" key="12">
    <source>
        <dbReference type="PROSITE" id="PS50884"/>
    </source>
</evidence>
<keyword evidence="14" id="KW-1185">Reference proteome</keyword>
<dbReference type="Proteomes" id="UP000245207">
    <property type="component" value="Unassembled WGS sequence"/>
</dbReference>
<dbReference type="PROSITE" id="PS50884">
    <property type="entry name" value="ZF_DOF_2"/>
    <property type="match status" value="1"/>
</dbReference>
<evidence type="ECO:0000313" key="14">
    <source>
        <dbReference type="Proteomes" id="UP000245207"/>
    </source>
</evidence>
<proteinExistence type="predicted"/>
<feature type="compositionally biased region" description="Low complexity" evidence="10">
    <location>
        <begin position="136"/>
        <end position="158"/>
    </location>
</feature>
<dbReference type="GO" id="GO:0003700">
    <property type="term" value="F:DNA-binding transcription factor activity"/>
    <property type="evidence" value="ECO:0007669"/>
    <property type="project" value="UniProtKB-UniRule"/>
</dbReference>
<keyword evidence="7 8" id="KW-0539">Nucleus</keyword>
<evidence type="ECO:0000256" key="6">
    <source>
        <dbReference type="ARBA" id="ARBA00023163"/>
    </source>
</evidence>
<evidence type="ECO:0000256" key="2">
    <source>
        <dbReference type="ARBA" id="ARBA00022771"/>
    </source>
</evidence>
<evidence type="ECO:0000256" key="1">
    <source>
        <dbReference type="ARBA" id="ARBA00022723"/>
    </source>
</evidence>
<keyword evidence="3 9" id="KW-0862">Zinc</keyword>
<feature type="domain" description="Dof-type" evidence="12">
    <location>
        <begin position="171"/>
        <end position="225"/>
    </location>
</feature>
<keyword evidence="11" id="KW-0472">Membrane</keyword>
<keyword evidence="11" id="KW-1133">Transmembrane helix</keyword>
<organism evidence="13 14">
    <name type="scientific">Artemisia annua</name>
    <name type="common">Sweet wormwood</name>
    <dbReference type="NCBI Taxonomy" id="35608"/>
    <lineage>
        <taxon>Eukaryota</taxon>
        <taxon>Viridiplantae</taxon>
        <taxon>Streptophyta</taxon>
        <taxon>Embryophyta</taxon>
        <taxon>Tracheophyta</taxon>
        <taxon>Spermatophyta</taxon>
        <taxon>Magnoliopsida</taxon>
        <taxon>eudicotyledons</taxon>
        <taxon>Gunneridae</taxon>
        <taxon>Pentapetalae</taxon>
        <taxon>asterids</taxon>
        <taxon>campanulids</taxon>
        <taxon>Asterales</taxon>
        <taxon>Asteraceae</taxon>
        <taxon>Asteroideae</taxon>
        <taxon>Anthemideae</taxon>
        <taxon>Artemisiinae</taxon>
        <taxon>Artemisia</taxon>
    </lineage>
</organism>
<evidence type="ECO:0000256" key="5">
    <source>
        <dbReference type="ARBA" id="ARBA00023125"/>
    </source>
</evidence>
<dbReference type="PANTHER" id="PTHR31992:SF350">
    <property type="entry name" value="DOF ZINC FINGER PROTEIN"/>
    <property type="match status" value="1"/>
</dbReference>
<comment type="caution">
    <text evidence="13">The sequence shown here is derived from an EMBL/GenBank/DDBJ whole genome shotgun (WGS) entry which is preliminary data.</text>
</comment>
<dbReference type="GO" id="GO:0003677">
    <property type="term" value="F:DNA binding"/>
    <property type="evidence" value="ECO:0007669"/>
    <property type="project" value="UniProtKB-UniRule"/>
</dbReference>
<keyword evidence="6 9" id="KW-0804">Transcription</keyword>
<evidence type="ECO:0000256" key="10">
    <source>
        <dbReference type="SAM" id="MobiDB-lite"/>
    </source>
</evidence>
<evidence type="ECO:0000313" key="13">
    <source>
        <dbReference type="EMBL" id="PWA64471.1"/>
    </source>
</evidence>
<keyword evidence="11" id="KW-0812">Transmembrane</keyword>
<keyword evidence="5 8" id="KW-0238">DNA-binding</keyword>
<comment type="function">
    <text evidence="9">Transcription factor that binds specifically to a 5'-AA[AG]G-3' consensus core sequence.</text>
</comment>
<keyword evidence="2 8" id="KW-0863">Zinc-finger</keyword>
<dbReference type="InterPro" id="IPR003851">
    <property type="entry name" value="Znf_Dof"/>
</dbReference>